<feature type="region of interest" description="Disordered" evidence="1">
    <location>
        <begin position="1"/>
        <end position="29"/>
    </location>
</feature>
<dbReference type="Proteomes" id="UP000499080">
    <property type="component" value="Unassembled WGS sequence"/>
</dbReference>
<reference evidence="2 3" key="1">
    <citation type="journal article" date="2019" name="Sci. Rep.">
        <title>Orb-weaving spider Araneus ventricosus genome elucidates the spidroin gene catalogue.</title>
        <authorList>
            <person name="Kono N."/>
            <person name="Nakamura H."/>
            <person name="Ohtoshi R."/>
            <person name="Moran D.A.P."/>
            <person name="Shinohara A."/>
            <person name="Yoshida Y."/>
            <person name="Fujiwara M."/>
            <person name="Mori M."/>
            <person name="Tomita M."/>
            <person name="Arakawa K."/>
        </authorList>
    </citation>
    <scope>NUCLEOTIDE SEQUENCE [LARGE SCALE GENOMIC DNA]</scope>
</reference>
<protein>
    <submittedName>
        <fullName evidence="2">Uncharacterized protein</fullName>
    </submittedName>
</protein>
<dbReference type="AlphaFoldDB" id="A0A4Y2B6P1"/>
<organism evidence="2 3">
    <name type="scientific">Araneus ventricosus</name>
    <name type="common">Orbweaver spider</name>
    <name type="synonym">Epeira ventricosa</name>
    <dbReference type="NCBI Taxonomy" id="182803"/>
    <lineage>
        <taxon>Eukaryota</taxon>
        <taxon>Metazoa</taxon>
        <taxon>Ecdysozoa</taxon>
        <taxon>Arthropoda</taxon>
        <taxon>Chelicerata</taxon>
        <taxon>Arachnida</taxon>
        <taxon>Araneae</taxon>
        <taxon>Araneomorphae</taxon>
        <taxon>Entelegynae</taxon>
        <taxon>Araneoidea</taxon>
        <taxon>Araneidae</taxon>
        <taxon>Araneus</taxon>
    </lineage>
</organism>
<evidence type="ECO:0000313" key="3">
    <source>
        <dbReference type="Proteomes" id="UP000499080"/>
    </source>
</evidence>
<sequence length="109" mass="12751">MAGVFLNGRQRHSKRPQWPSRKVSVSGPEGSRLEIRFSRRSAVYGAHCKPRSGQMFSRWCGVEAWRWYQLRCRPYHLITVQNDKVRPNSPHVSSELGVNVTKLNFRHFN</sequence>
<dbReference type="EMBL" id="BGPR01000057">
    <property type="protein sequence ID" value="GBL88051.1"/>
    <property type="molecule type" value="Genomic_DNA"/>
</dbReference>
<gene>
    <name evidence="2" type="ORF">AVEN_133708_1</name>
</gene>
<keyword evidence="3" id="KW-1185">Reference proteome</keyword>
<comment type="caution">
    <text evidence="2">The sequence shown here is derived from an EMBL/GenBank/DDBJ whole genome shotgun (WGS) entry which is preliminary data.</text>
</comment>
<accession>A0A4Y2B6P1</accession>
<name>A0A4Y2B6P1_ARAVE</name>
<evidence type="ECO:0000313" key="2">
    <source>
        <dbReference type="EMBL" id="GBL88051.1"/>
    </source>
</evidence>
<evidence type="ECO:0000256" key="1">
    <source>
        <dbReference type="SAM" id="MobiDB-lite"/>
    </source>
</evidence>
<proteinExistence type="predicted"/>